<dbReference type="AlphaFoldDB" id="A0A918K077"/>
<dbReference type="SUPFAM" id="SSF53850">
    <property type="entry name" value="Periplasmic binding protein-like II"/>
    <property type="match status" value="1"/>
</dbReference>
<protein>
    <recommendedName>
        <fullName evidence="6">Solute-binding protein family 3/N-terminal domain-containing protein</fullName>
    </recommendedName>
</protein>
<evidence type="ECO:0000259" key="6">
    <source>
        <dbReference type="SMART" id="SM00062"/>
    </source>
</evidence>
<reference evidence="7" key="1">
    <citation type="journal article" date="2014" name="Int. J. Syst. Evol. Microbiol.">
        <title>Complete genome sequence of Corynebacterium casei LMG S-19264T (=DSM 44701T), isolated from a smear-ripened cheese.</title>
        <authorList>
            <consortium name="US DOE Joint Genome Institute (JGI-PGF)"/>
            <person name="Walter F."/>
            <person name="Albersmeier A."/>
            <person name="Kalinowski J."/>
            <person name="Ruckert C."/>
        </authorList>
    </citation>
    <scope>NUCLEOTIDE SEQUENCE</scope>
    <source>
        <strain evidence="7">JCM 4956</strain>
    </source>
</reference>
<dbReference type="InterPro" id="IPR001638">
    <property type="entry name" value="Solute-binding_3/MltF_N"/>
</dbReference>
<accession>A0A918K077</accession>
<comment type="caution">
    <text evidence="7">The sequence shown here is derived from an EMBL/GenBank/DDBJ whole genome shotgun (WGS) entry which is preliminary data.</text>
</comment>
<dbReference type="Proteomes" id="UP000645555">
    <property type="component" value="Unassembled WGS sequence"/>
</dbReference>
<gene>
    <name evidence="7" type="ORF">GCM10010515_05170</name>
</gene>
<evidence type="ECO:0000256" key="5">
    <source>
        <dbReference type="SAM" id="SignalP"/>
    </source>
</evidence>
<evidence type="ECO:0000256" key="3">
    <source>
        <dbReference type="ARBA" id="ARBA00022729"/>
    </source>
</evidence>
<dbReference type="EMBL" id="BMWD01000001">
    <property type="protein sequence ID" value="GGX41221.1"/>
    <property type="molecule type" value="Genomic_DNA"/>
</dbReference>
<reference evidence="7" key="2">
    <citation type="submission" date="2020-09" db="EMBL/GenBank/DDBJ databases">
        <authorList>
            <person name="Sun Q."/>
            <person name="Ohkuma M."/>
        </authorList>
    </citation>
    <scope>NUCLEOTIDE SEQUENCE</scope>
    <source>
        <strain evidence="7">JCM 4956</strain>
    </source>
</reference>
<organism evidence="7 8">
    <name type="scientific">Streptomyces fructofermentans</name>
    <dbReference type="NCBI Taxonomy" id="152141"/>
    <lineage>
        <taxon>Bacteria</taxon>
        <taxon>Bacillati</taxon>
        <taxon>Actinomycetota</taxon>
        <taxon>Actinomycetes</taxon>
        <taxon>Kitasatosporales</taxon>
        <taxon>Streptomycetaceae</taxon>
        <taxon>Streptomyces</taxon>
    </lineage>
</organism>
<evidence type="ECO:0000256" key="1">
    <source>
        <dbReference type="ARBA" id="ARBA00010333"/>
    </source>
</evidence>
<dbReference type="GO" id="GO:0030288">
    <property type="term" value="C:outer membrane-bounded periplasmic space"/>
    <property type="evidence" value="ECO:0007669"/>
    <property type="project" value="TreeGrafter"/>
</dbReference>
<keyword evidence="8" id="KW-1185">Reference proteome</keyword>
<evidence type="ECO:0000256" key="4">
    <source>
        <dbReference type="SAM" id="MobiDB-lite"/>
    </source>
</evidence>
<keyword evidence="3 5" id="KW-0732">Signal</keyword>
<dbReference type="SMART" id="SM00062">
    <property type="entry name" value="PBPb"/>
    <property type="match status" value="1"/>
</dbReference>
<comment type="similarity">
    <text evidence="1">Belongs to the bacterial solute-binding protein 3 family.</text>
</comment>
<sequence>MSSKNRVYVAVAAFCAIVAAGLALAVSSGSDEQDDTFLDRDRISVGMHNDLPGVGYEENYHRSGFDQLVFERVREGLGFRSSPPSNISSEARVPVLVKGDLDMVFASFSITEKRMRYVDFVGPYVTTYQGFLVGPESKVDELDDLEGGMVCSWEGTTSADAVADLKREGIASKTLVDASDCLEELKKGKVQAVSTDQMILHGFARQHAKDGLEVVPDVTIGAPQHYGIGLPKGHRADCRELREFVKRYVGSSDWIRDVTTSLPDIADTEPGWISDYEPSDEAIDARSCRDTPSS</sequence>
<dbReference type="Gene3D" id="3.40.190.10">
    <property type="entry name" value="Periplasmic binding protein-like II"/>
    <property type="match status" value="2"/>
</dbReference>
<proteinExistence type="inferred from homology"/>
<feature type="signal peptide" evidence="5">
    <location>
        <begin position="1"/>
        <end position="25"/>
    </location>
</feature>
<dbReference type="InterPro" id="IPR051455">
    <property type="entry name" value="Bact_solute-bind_prot3"/>
</dbReference>
<feature type="domain" description="Solute-binding protein family 3/N-terminal" evidence="6">
    <location>
        <begin position="42"/>
        <end position="258"/>
    </location>
</feature>
<keyword evidence="2" id="KW-0813">Transport</keyword>
<evidence type="ECO:0000313" key="8">
    <source>
        <dbReference type="Proteomes" id="UP000645555"/>
    </source>
</evidence>
<dbReference type="Pfam" id="PF00497">
    <property type="entry name" value="SBP_bac_3"/>
    <property type="match status" value="1"/>
</dbReference>
<evidence type="ECO:0000313" key="7">
    <source>
        <dbReference type="EMBL" id="GGX41221.1"/>
    </source>
</evidence>
<name>A0A918K077_9ACTN</name>
<dbReference type="RefSeq" id="WP_229915973.1">
    <property type="nucleotide sequence ID" value="NZ_BMWD01000001.1"/>
</dbReference>
<dbReference type="GO" id="GO:0006865">
    <property type="term" value="P:amino acid transport"/>
    <property type="evidence" value="ECO:0007669"/>
    <property type="project" value="TreeGrafter"/>
</dbReference>
<evidence type="ECO:0000256" key="2">
    <source>
        <dbReference type="ARBA" id="ARBA00022448"/>
    </source>
</evidence>
<dbReference type="PANTHER" id="PTHR30085:SF6">
    <property type="entry name" value="ABC TRANSPORTER GLUTAMINE-BINDING PROTEIN GLNH"/>
    <property type="match status" value="1"/>
</dbReference>
<feature type="chain" id="PRO_5036674479" description="Solute-binding protein family 3/N-terminal domain-containing protein" evidence="5">
    <location>
        <begin position="26"/>
        <end position="294"/>
    </location>
</feature>
<dbReference type="GO" id="GO:0005576">
    <property type="term" value="C:extracellular region"/>
    <property type="evidence" value="ECO:0007669"/>
    <property type="project" value="TreeGrafter"/>
</dbReference>
<feature type="compositionally biased region" description="Basic and acidic residues" evidence="4">
    <location>
        <begin position="283"/>
        <end position="294"/>
    </location>
</feature>
<feature type="region of interest" description="Disordered" evidence="4">
    <location>
        <begin position="269"/>
        <end position="294"/>
    </location>
</feature>
<dbReference type="PANTHER" id="PTHR30085">
    <property type="entry name" value="AMINO ACID ABC TRANSPORTER PERMEASE"/>
    <property type="match status" value="1"/>
</dbReference>